<sequence>MCTLAAALAACSSAPGPTPPDTAPPGPSSSASPQAASLVSTPVQVPAELAREPFDTPREALIPPDWTISVWARVPRARLAAWAPDGTLLVSQPSTGAVLRLQPDDPVPRQSTLLDGLDQPHGLVFVGDTLYVAESDQIDAYDYADGTATNRRTLAAGLPDAKSPDLRGAYAHALKSVAVGPDGAVYFSIGSTGNISAADRDATPPRATIMRIPPGGGPAEPFATGVRNGTGLAFAPDGSLWTAVNNRDNIADPQTGEVYPEYVNDHPPESVARLTPGRELGWPYCNPELSEQGPANLALVRDVQTNPDGAEMDCAALPPIEQSLGAHSAPLGMSFTDGVLPEPYRTGALVGVHGSWNRQPPRAPEVVFFPWHNGELADGRTLVGGFQAEDGSRWGRPVAAVVGPDGAVYVTDDYADAVYRLGAPARGAEKKKKKKKRGRPDGRVPPPRRLRRRVVPAAPPGPLTGQRVGVPVFLPVTAM</sequence>
<protein>
    <submittedName>
        <fullName evidence="3">Gluconolaconase</fullName>
    </submittedName>
</protein>
<evidence type="ECO:0000256" key="1">
    <source>
        <dbReference type="SAM" id="MobiDB-lite"/>
    </source>
</evidence>
<dbReference type="AlphaFoldDB" id="A0A5N5UY18"/>
<dbReference type="PANTHER" id="PTHR33546:SF1">
    <property type="entry name" value="LARGE, MULTIFUNCTIONAL SECRETED PROTEIN"/>
    <property type="match status" value="1"/>
</dbReference>
<dbReference type="InterPro" id="IPR011042">
    <property type="entry name" value="6-blade_b-propeller_TolB-like"/>
</dbReference>
<evidence type="ECO:0000259" key="2">
    <source>
        <dbReference type="Pfam" id="PF22807"/>
    </source>
</evidence>
<feature type="domain" description="Pyrroloquinoline quinone-dependent pyranose dehydrogenase beta-propeller" evidence="2">
    <location>
        <begin position="64"/>
        <end position="419"/>
    </location>
</feature>
<dbReference type="Pfam" id="PF22807">
    <property type="entry name" value="TrAA12"/>
    <property type="match status" value="1"/>
</dbReference>
<accession>A0A5N5UY18</accession>
<feature type="region of interest" description="Disordered" evidence="1">
    <location>
        <begin position="11"/>
        <end position="42"/>
    </location>
</feature>
<reference evidence="3 4" key="1">
    <citation type="submission" date="2012-10" db="EMBL/GenBank/DDBJ databases">
        <title>The draft sequence of the Mycobacterium pheli genome.</title>
        <authorList>
            <person name="Pettersson B.M.F."/>
            <person name="Das S."/>
            <person name="Dasgupta S."/>
            <person name="Bhattacharya A."/>
            <person name="Kirsebom L.A."/>
        </authorList>
    </citation>
    <scope>NUCLEOTIDE SEQUENCE [LARGE SCALE GENOMIC DNA]</scope>
    <source>
        <strain evidence="3 4">CCUG 21000</strain>
    </source>
</reference>
<keyword evidence="4" id="KW-1185">Reference proteome</keyword>
<dbReference type="InterPro" id="IPR011041">
    <property type="entry name" value="Quinoprot_gluc/sorb_DH_b-prop"/>
</dbReference>
<name>A0A5N5UY18_MYCPH</name>
<gene>
    <name evidence="3" type="ORF">MPHL21000_15290</name>
</gene>
<dbReference type="InterPro" id="IPR054539">
    <property type="entry name" value="Beta-prop_PDH"/>
</dbReference>
<dbReference type="PANTHER" id="PTHR33546">
    <property type="entry name" value="LARGE, MULTIFUNCTIONAL SECRETED PROTEIN-RELATED"/>
    <property type="match status" value="1"/>
</dbReference>
<feature type="compositionally biased region" description="Low complexity" evidence="1">
    <location>
        <begin position="28"/>
        <end position="37"/>
    </location>
</feature>
<dbReference type="SUPFAM" id="SSF50952">
    <property type="entry name" value="Soluble quinoprotein glucose dehydrogenase"/>
    <property type="match status" value="1"/>
</dbReference>
<dbReference type="Proteomes" id="UP000325690">
    <property type="component" value="Unassembled WGS sequence"/>
</dbReference>
<evidence type="ECO:0000313" key="4">
    <source>
        <dbReference type="Proteomes" id="UP000325690"/>
    </source>
</evidence>
<comment type="caution">
    <text evidence="3">The sequence shown here is derived from an EMBL/GenBank/DDBJ whole genome shotgun (WGS) entry which is preliminary data.</text>
</comment>
<dbReference type="EMBL" id="ANBP01000023">
    <property type="protein sequence ID" value="KAB7754513.1"/>
    <property type="molecule type" value="Genomic_DNA"/>
</dbReference>
<feature type="compositionally biased region" description="Pro residues" evidence="1">
    <location>
        <begin position="16"/>
        <end position="27"/>
    </location>
</feature>
<proteinExistence type="predicted"/>
<feature type="compositionally biased region" description="Basic residues" evidence="1">
    <location>
        <begin position="429"/>
        <end position="438"/>
    </location>
</feature>
<feature type="region of interest" description="Disordered" evidence="1">
    <location>
        <begin position="425"/>
        <end position="464"/>
    </location>
</feature>
<organism evidence="3 4">
    <name type="scientific">Mycolicibacterium phlei DSM 43239 = CCUG 21000</name>
    <dbReference type="NCBI Taxonomy" id="1226750"/>
    <lineage>
        <taxon>Bacteria</taxon>
        <taxon>Bacillati</taxon>
        <taxon>Actinomycetota</taxon>
        <taxon>Actinomycetes</taxon>
        <taxon>Mycobacteriales</taxon>
        <taxon>Mycobacteriaceae</taxon>
        <taxon>Mycolicibacterium</taxon>
    </lineage>
</organism>
<evidence type="ECO:0000313" key="3">
    <source>
        <dbReference type="EMBL" id="KAB7754513.1"/>
    </source>
</evidence>
<dbReference type="Gene3D" id="2.120.10.30">
    <property type="entry name" value="TolB, C-terminal domain"/>
    <property type="match status" value="1"/>
</dbReference>